<dbReference type="AlphaFoldDB" id="A0A6N2KSI6"/>
<sequence>MIGSNSLDVVFLRFLAANCGVLLPRFRCLFCFVRATFEVNVTRSSMGKFMWAGRNIFTWNHRAVWFGLWIVAVKFI</sequence>
<protein>
    <submittedName>
        <fullName evidence="1">Uncharacterized protein</fullName>
    </submittedName>
</protein>
<name>A0A6N2KSI6_SALVM</name>
<gene>
    <name evidence="1" type="ORF">SVIM_LOCUS90049</name>
</gene>
<reference evidence="1" key="1">
    <citation type="submission" date="2019-03" db="EMBL/GenBank/DDBJ databases">
        <authorList>
            <person name="Mank J."/>
            <person name="Almeida P."/>
        </authorList>
    </citation>
    <scope>NUCLEOTIDE SEQUENCE</scope>
    <source>
        <strain evidence="1">78183</strain>
    </source>
</reference>
<dbReference type="EMBL" id="CAADRP010000424">
    <property type="protein sequence ID" value="VFU28051.1"/>
    <property type="molecule type" value="Genomic_DNA"/>
</dbReference>
<organism evidence="1">
    <name type="scientific">Salix viminalis</name>
    <name type="common">Common osier</name>
    <name type="synonym">Basket willow</name>
    <dbReference type="NCBI Taxonomy" id="40686"/>
    <lineage>
        <taxon>Eukaryota</taxon>
        <taxon>Viridiplantae</taxon>
        <taxon>Streptophyta</taxon>
        <taxon>Embryophyta</taxon>
        <taxon>Tracheophyta</taxon>
        <taxon>Spermatophyta</taxon>
        <taxon>Magnoliopsida</taxon>
        <taxon>eudicotyledons</taxon>
        <taxon>Gunneridae</taxon>
        <taxon>Pentapetalae</taxon>
        <taxon>rosids</taxon>
        <taxon>fabids</taxon>
        <taxon>Malpighiales</taxon>
        <taxon>Salicaceae</taxon>
        <taxon>Saliceae</taxon>
        <taxon>Salix</taxon>
    </lineage>
</organism>
<evidence type="ECO:0000313" key="1">
    <source>
        <dbReference type="EMBL" id="VFU28051.1"/>
    </source>
</evidence>
<proteinExistence type="predicted"/>
<accession>A0A6N2KSI6</accession>